<proteinExistence type="predicted"/>
<feature type="compositionally biased region" description="Low complexity" evidence="1">
    <location>
        <begin position="284"/>
        <end position="294"/>
    </location>
</feature>
<feature type="region of interest" description="Disordered" evidence="1">
    <location>
        <begin position="272"/>
        <end position="294"/>
    </location>
</feature>
<evidence type="ECO:0008006" key="4">
    <source>
        <dbReference type="Google" id="ProtNLM"/>
    </source>
</evidence>
<sequence>MIRYDLPETAIGRVHLQSLLDKIEPTFDVTSWEAQYCLEKGIPLLCDEARRNKLIQRPDFPNKALFMIKGAAAQGTTGYMAMEYADGVLLFSNSANGNENIKAFRQYMTDHYFNPQFHCFYLHGYAGTRLPDPKLESKVDLFKTFYPKSNPNGHLSMPQVPAELLCDRSVLREMVRYSTSDSNMKPTFTEFCTIGKDMNISSANADIAYWYFIKEEGFPPVEYMHIAKSKEGLGHARRLIEEMSNCNEIKTANEIRNRNMEEARKILAERYPSIRGVADRQKKSQSPSKPKLKP</sequence>
<dbReference type="Pfam" id="PF19513">
    <property type="entry name" value="DUF6047"/>
    <property type="match status" value="1"/>
</dbReference>
<gene>
    <name evidence="2" type="ORF">H8S08_11050</name>
</gene>
<dbReference type="InterPro" id="IPR046110">
    <property type="entry name" value="DUF6047"/>
</dbReference>
<evidence type="ECO:0000313" key="3">
    <source>
        <dbReference type="Proteomes" id="UP000636891"/>
    </source>
</evidence>
<dbReference type="Proteomes" id="UP000636891">
    <property type="component" value="Unassembled WGS sequence"/>
</dbReference>
<comment type="caution">
    <text evidence="2">The sequence shown here is derived from an EMBL/GenBank/DDBJ whole genome shotgun (WGS) entry which is preliminary data.</text>
</comment>
<evidence type="ECO:0000256" key="1">
    <source>
        <dbReference type="SAM" id="MobiDB-lite"/>
    </source>
</evidence>
<accession>A0ABR7CPG3</accession>
<keyword evidence="3" id="KW-1185">Reference proteome</keyword>
<dbReference type="RefSeq" id="WP_186965908.1">
    <property type="nucleotide sequence ID" value="NZ_JACOOK010000006.1"/>
</dbReference>
<name>A0ABR7CPG3_9BACT</name>
<organism evidence="2 3">
    <name type="scientific">Alistipes hominis</name>
    <dbReference type="NCBI Taxonomy" id="2763015"/>
    <lineage>
        <taxon>Bacteria</taxon>
        <taxon>Pseudomonadati</taxon>
        <taxon>Bacteroidota</taxon>
        <taxon>Bacteroidia</taxon>
        <taxon>Bacteroidales</taxon>
        <taxon>Rikenellaceae</taxon>
        <taxon>Alistipes</taxon>
    </lineage>
</organism>
<reference evidence="2 3" key="1">
    <citation type="submission" date="2020-08" db="EMBL/GenBank/DDBJ databases">
        <title>Genome public.</title>
        <authorList>
            <person name="Liu C."/>
            <person name="Sun Q."/>
        </authorList>
    </citation>
    <scope>NUCLEOTIDE SEQUENCE [LARGE SCALE GENOMIC DNA]</scope>
    <source>
        <strain evidence="2 3">New-7</strain>
    </source>
</reference>
<protein>
    <recommendedName>
        <fullName evidence="4">N-acetyltransferase domain-containing protein</fullName>
    </recommendedName>
</protein>
<evidence type="ECO:0000313" key="2">
    <source>
        <dbReference type="EMBL" id="MBC5617548.1"/>
    </source>
</evidence>
<dbReference type="EMBL" id="JACOOK010000006">
    <property type="protein sequence ID" value="MBC5617548.1"/>
    <property type="molecule type" value="Genomic_DNA"/>
</dbReference>